<dbReference type="InterPro" id="IPR053745">
    <property type="entry name" value="Viral_Tail_Comp_sf"/>
</dbReference>
<gene>
    <name evidence="1" type="ORF">SAMN04488036_101964</name>
</gene>
<dbReference type="Gene3D" id="3.30.2000.30">
    <property type="match status" value="1"/>
</dbReference>
<dbReference type="EMBL" id="FOSZ01000001">
    <property type="protein sequence ID" value="SFK66650.1"/>
    <property type="molecule type" value="Genomic_DNA"/>
</dbReference>
<dbReference type="OrthoDB" id="7644395at2"/>
<proteinExistence type="predicted"/>
<dbReference type="STRING" id="1280847.SAMN04488036_101964"/>
<protein>
    <recommendedName>
        <fullName evidence="3">DUF3168 domain-containing protein</fullName>
    </recommendedName>
</protein>
<dbReference type="AlphaFoldDB" id="A0A1I4BEB8"/>
<evidence type="ECO:0000313" key="2">
    <source>
        <dbReference type="Proteomes" id="UP000198851"/>
    </source>
</evidence>
<evidence type="ECO:0008006" key="3">
    <source>
        <dbReference type="Google" id="ProtNLM"/>
    </source>
</evidence>
<name>A0A1I4BEB8_9RHOB</name>
<evidence type="ECO:0000313" key="1">
    <source>
        <dbReference type="EMBL" id="SFK66650.1"/>
    </source>
</evidence>
<organism evidence="1 2">
    <name type="scientific">Shimia haliotis</name>
    <dbReference type="NCBI Taxonomy" id="1280847"/>
    <lineage>
        <taxon>Bacteria</taxon>
        <taxon>Pseudomonadati</taxon>
        <taxon>Pseudomonadota</taxon>
        <taxon>Alphaproteobacteria</taxon>
        <taxon>Rhodobacterales</taxon>
        <taxon>Roseobacteraceae</taxon>
    </lineage>
</organism>
<dbReference type="InterPro" id="IPR021508">
    <property type="entry name" value="Gp17-like"/>
</dbReference>
<keyword evidence="2" id="KW-1185">Reference proteome</keyword>
<sequence>MSYGAAEALQQAVYATLSTDAAVVAEVGSAIYDAVPSGAVPDLFVSLGRETVLDRSDKSGQGAEHRFEVSVIADQAGYARAKAAAVAVCDALVGAELTLARGTLVYLNFDRASARKDTSANLRRIDLRFRARIEDTQT</sequence>
<dbReference type="RefSeq" id="WP_093320885.1">
    <property type="nucleotide sequence ID" value="NZ_FOSZ01000001.1"/>
</dbReference>
<dbReference type="Proteomes" id="UP000198851">
    <property type="component" value="Unassembled WGS sequence"/>
</dbReference>
<accession>A0A1I4BEB8</accession>
<dbReference type="Pfam" id="PF11367">
    <property type="entry name" value="Tail_completion_gp17"/>
    <property type="match status" value="1"/>
</dbReference>
<reference evidence="2" key="1">
    <citation type="submission" date="2016-10" db="EMBL/GenBank/DDBJ databases">
        <authorList>
            <person name="Varghese N."/>
            <person name="Submissions S."/>
        </authorList>
    </citation>
    <scope>NUCLEOTIDE SEQUENCE [LARGE SCALE GENOMIC DNA]</scope>
    <source>
        <strain evidence="2">DSM 28453</strain>
    </source>
</reference>